<dbReference type="EC" id="6.3.2.13" evidence="8"/>
<dbReference type="EMBL" id="CP101914">
    <property type="protein sequence ID" value="UUI01630.1"/>
    <property type="molecule type" value="Genomic_DNA"/>
</dbReference>
<comment type="similarity">
    <text evidence="2 8">Belongs to the MurCDEF family. MurE subfamily.</text>
</comment>
<dbReference type="Gene3D" id="3.40.1390.10">
    <property type="entry name" value="MurE/MurF, N-terminal domain"/>
    <property type="match status" value="1"/>
</dbReference>
<feature type="binding site" evidence="8">
    <location>
        <position position="462"/>
    </location>
    <ligand>
        <name>meso-2,6-diaminopimelate</name>
        <dbReference type="ChEBI" id="CHEBI:57791"/>
    </ligand>
</feature>
<dbReference type="HAMAP" id="MF_00208">
    <property type="entry name" value="MurE"/>
    <property type="match status" value="1"/>
</dbReference>
<feature type="binding site" evidence="8">
    <location>
        <position position="386"/>
    </location>
    <ligand>
        <name>meso-2,6-diaminopimelate</name>
        <dbReference type="ChEBI" id="CHEBI:57791"/>
    </ligand>
</feature>
<proteinExistence type="inferred from homology"/>
<dbReference type="NCBIfam" id="NF001126">
    <property type="entry name" value="PRK00139.1-4"/>
    <property type="match status" value="1"/>
</dbReference>
<protein>
    <recommendedName>
        <fullName evidence="8">UDP-N-acetylmuramoyl-L-alanyl-D-glutamate--2,6-diaminopimelate ligase</fullName>
        <ecNumber evidence="8">6.3.2.13</ecNumber>
    </recommendedName>
    <alternativeName>
        <fullName evidence="8">Meso-A2pm-adding enzyme</fullName>
    </alternativeName>
    <alternativeName>
        <fullName evidence="8">Meso-diaminopimelate-adding enzyme</fullName>
    </alternativeName>
    <alternativeName>
        <fullName evidence="8">UDP-MurNAc-L-Ala-D-Glu:meso-diaminopimelate ligase</fullName>
    </alternativeName>
    <alternativeName>
        <fullName evidence="8">UDP-MurNAc-tripeptide synthetase</fullName>
    </alternativeName>
    <alternativeName>
        <fullName evidence="8">UDP-N-acetylmuramyl-tripeptide synthetase</fullName>
    </alternativeName>
</protein>
<dbReference type="NCBIfam" id="NF001124">
    <property type="entry name" value="PRK00139.1-2"/>
    <property type="match status" value="1"/>
</dbReference>
<dbReference type="SUPFAM" id="SSF63418">
    <property type="entry name" value="MurE/MurF N-terminal domain"/>
    <property type="match status" value="1"/>
</dbReference>
<feature type="domain" description="Mur ligase N-terminal catalytic" evidence="10">
    <location>
        <begin position="25"/>
        <end position="97"/>
    </location>
</feature>
<dbReference type="SUPFAM" id="SSF53623">
    <property type="entry name" value="MurD-like peptide ligases, catalytic domain"/>
    <property type="match status" value="1"/>
</dbReference>
<evidence type="ECO:0000256" key="1">
    <source>
        <dbReference type="ARBA" id="ARBA00004752"/>
    </source>
</evidence>
<feature type="domain" description="Mur ligase central" evidence="12">
    <location>
        <begin position="109"/>
        <end position="314"/>
    </location>
</feature>
<keyword evidence="8" id="KW-0547">Nucleotide-binding</keyword>
<keyword evidence="8 13" id="KW-0436">Ligase</keyword>
<keyword evidence="8" id="KW-0067">ATP-binding</keyword>
<reference evidence="13" key="1">
    <citation type="submission" date="2022-07" db="EMBL/GenBank/DDBJ databases">
        <title>FELIX.</title>
        <authorList>
            <person name="Wan K.H."/>
            <person name="Park S."/>
            <person name="Lawrence Q."/>
            <person name="Eichenberger J.P."/>
            <person name="Booth B.W."/>
            <person name="Piaggio A.J."/>
            <person name="Chandler J.C."/>
            <person name="Franklin A.B."/>
            <person name="Celniker S.E."/>
        </authorList>
    </citation>
    <scope>NUCLEOTIDE SEQUENCE</scope>
    <source>
        <strain evidence="13">QA-1986 374</strain>
    </source>
</reference>
<evidence type="ECO:0000259" key="11">
    <source>
        <dbReference type="Pfam" id="PF02875"/>
    </source>
</evidence>
<name>A0ABY5JP92_9BACI</name>
<feature type="binding site" evidence="8">
    <location>
        <position position="152"/>
    </location>
    <ligand>
        <name>UDP-N-acetyl-alpha-D-muramoyl-L-alanyl-D-glutamate</name>
        <dbReference type="ChEBI" id="CHEBI:83900"/>
    </ligand>
</feature>
<dbReference type="InterPro" id="IPR005761">
    <property type="entry name" value="UDP-N-AcMur-Glu-dNH2Pim_ligase"/>
</dbReference>
<keyword evidence="4 8" id="KW-0133">Cell shape</keyword>
<comment type="catalytic activity">
    <reaction evidence="8">
        <text>UDP-N-acetyl-alpha-D-muramoyl-L-alanyl-D-glutamate + meso-2,6-diaminopimelate + ATP = UDP-N-acetyl-alpha-D-muramoyl-L-alanyl-gamma-D-glutamyl-meso-2,6-diaminopimelate + ADP + phosphate + H(+)</text>
        <dbReference type="Rhea" id="RHEA:23676"/>
        <dbReference type="ChEBI" id="CHEBI:15378"/>
        <dbReference type="ChEBI" id="CHEBI:30616"/>
        <dbReference type="ChEBI" id="CHEBI:43474"/>
        <dbReference type="ChEBI" id="CHEBI:57791"/>
        <dbReference type="ChEBI" id="CHEBI:83900"/>
        <dbReference type="ChEBI" id="CHEBI:83905"/>
        <dbReference type="ChEBI" id="CHEBI:456216"/>
        <dbReference type="EC" id="6.3.2.13"/>
    </reaction>
</comment>
<comment type="pathway">
    <text evidence="1 8 9">Cell wall biogenesis; peptidoglycan biosynthesis.</text>
</comment>
<comment type="caution">
    <text evidence="8">Lacks conserved residue(s) required for the propagation of feature annotation.</text>
</comment>
<dbReference type="Gene3D" id="3.90.190.20">
    <property type="entry name" value="Mur ligase, C-terminal domain"/>
    <property type="match status" value="1"/>
</dbReference>
<dbReference type="GO" id="GO:0008765">
    <property type="term" value="F:UDP-N-acetylmuramoylalanyl-D-glutamate-2,6-diaminopimelate ligase activity"/>
    <property type="evidence" value="ECO:0007669"/>
    <property type="project" value="UniProtKB-EC"/>
</dbReference>
<evidence type="ECO:0000313" key="13">
    <source>
        <dbReference type="EMBL" id="UUI01630.1"/>
    </source>
</evidence>
<dbReference type="InterPro" id="IPR013221">
    <property type="entry name" value="Mur_ligase_cen"/>
</dbReference>
<feature type="short sequence motif" description="Meso-diaminopimelate recognition motif" evidence="8">
    <location>
        <begin position="410"/>
        <end position="413"/>
    </location>
</feature>
<keyword evidence="8" id="KW-0963">Cytoplasm</keyword>
<evidence type="ECO:0000256" key="6">
    <source>
        <dbReference type="ARBA" id="ARBA00023306"/>
    </source>
</evidence>
<dbReference type="InterPro" id="IPR036615">
    <property type="entry name" value="Mur_ligase_C_dom_sf"/>
</dbReference>
<keyword evidence="3 8" id="KW-0132">Cell division</keyword>
<feature type="binding site" evidence="8">
    <location>
        <position position="188"/>
    </location>
    <ligand>
        <name>UDP-N-acetyl-alpha-D-muramoyl-L-alanyl-D-glutamate</name>
        <dbReference type="ChEBI" id="CHEBI:83900"/>
    </ligand>
</feature>
<feature type="binding site" evidence="8">
    <location>
        <begin position="153"/>
        <end position="154"/>
    </location>
    <ligand>
        <name>UDP-N-acetyl-alpha-D-muramoyl-L-alanyl-D-glutamate</name>
        <dbReference type="ChEBI" id="CHEBI:83900"/>
    </ligand>
</feature>
<feature type="binding site" evidence="8">
    <location>
        <begin position="111"/>
        <end position="117"/>
    </location>
    <ligand>
        <name>ATP</name>
        <dbReference type="ChEBI" id="CHEBI:30616"/>
    </ligand>
</feature>
<keyword evidence="7 8" id="KW-0961">Cell wall biogenesis/degradation</keyword>
<evidence type="ECO:0000256" key="9">
    <source>
        <dbReference type="RuleBase" id="RU004135"/>
    </source>
</evidence>
<dbReference type="Gene3D" id="3.40.1190.10">
    <property type="entry name" value="Mur-like, catalytic domain"/>
    <property type="match status" value="1"/>
</dbReference>
<keyword evidence="8" id="KW-0460">Magnesium</keyword>
<sequence>MRLKELLDGIGFYQTTDSIEDINVVNVEMDSRKVEAGSLFVCIEGYTVDGHDFLQQAIDKGAAAAVISKEVNVKGDLPLIRVKDTGRALAMLSAAYYDYPTTQFPLIGVTGTNGKTTTTYLLDTIFEKQGKKSGVIGSIQVKIGNETFPVVNTTPDALELNRIFHQMQEKEADQVIMEVSSHALDMGRVFGCDYDIGIFTNLSQDHLDYHKDMDDYLRAKSMLFAGLGNDYRPGKKKYAIINEDDASSDLLKRSTAQQVLTYSCKQEADIMAKNIMLSPAGVAFNLVTPIGTTHIKTNLIGMFNVYNMLAASSAAIASNVGLDVIKEALENTKGVDGRFEPINEGQDYSVIVDFAHTPDSLENVLQTSREFAKRKVYVVVGCGGDRDRTKRPLMADVAMKYADHALFTSDNPRTEDPVQILEDMTGHLTEEEATFEVIADRTEAIKHAVKLAQTDDIILIAGKGHETYQIIGQTKYDFDDRQIAREAIKEKGE</sequence>
<evidence type="ECO:0000256" key="7">
    <source>
        <dbReference type="ARBA" id="ARBA00023316"/>
    </source>
</evidence>
<dbReference type="InterPro" id="IPR000713">
    <property type="entry name" value="Mur_ligase_N"/>
</dbReference>
<organism evidence="13 14">
    <name type="scientific">Oceanobacillus jeddahense</name>
    <dbReference type="NCBI Taxonomy" id="1462527"/>
    <lineage>
        <taxon>Bacteria</taxon>
        <taxon>Bacillati</taxon>
        <taxon>Bacillota</taxon>
        <taxon>Bacilli</taxon>
        <taxon>Bacillales</taxon>
        <taxon>Bacillaceae</taxon>
        <taxon>Oceanobacillus</taxon>
    </lineage>
</organism>
<accession>A0ABY5JP92</accession>
<comment type="PTM">
    <text evidence="8">Carboxylation is probably crucial for Mg(2+) binding and, consequently, for the gamma-phosphate positioning of ATP.</text>
</comment>
<feature type="modified residue" description="N6-carboxylysine" evidence="8">
    <location>
        <position position="220"/>
    </location>
</feature>
<dbReference type="Proteomes" id="UP001059773">
    <property type="component" value="Chromosome"/>
</dbReference>
<evidence type="ECO:0000256" key="5">
    <source>
        <dbReference type="ARBA" id="ARBA00022984"/>
    </source>
</evidence>
<dbReference type="Pfam" id="PF02875">
    <property type="entry name" value="Mur_ligase_C"/>
    <property type="match status" value="1"/>
</dbReference>
<dbReference type="InterPro" id="IPR036565">
    <property type="entry name" value="Mur-like_cat_sf"/>
</dbReference>
<evidence type="ECO:0000256" key="4">
    <source>
        <dbReference type="ARBA" id="ARBA00022960"/>
    </source>
</evidence>
<feature type="domain" description="Mur ligase C-terminal" evidence="11">
    <location>
        <begin position="337"/>
        <end position="464"/>
    </location>
</feature>
<dbReference type="PANTHER" id="PTHR23135:SF4">
    <property type="entry name" value="UDP-N-ACETYLMURAMOYL-L-ALANYL-D-GLUTAMATE--2,6-DIAMINOPIMELATE LIGASE MURE HOMOLOG, CHLOROPLASTIC"/>
    <property type="match status" value="1"/>
</dbReference>
<evidence type="ECO:0000313" key="14">
    <source>
        <dbReference type="Proteomes" id="UP001059773"/>
    </source>
</evidence>
<evidence type="ECO:0000256" key="8">
    <source>
        <dbReference type="HAMAP-Rule" id="MF_00208"/>
    </source>
</evidence>
<dbReference type="Pfam" id="PF01225">
    <property type="entry name" value="Mur_ligase"/>
    <property type="match status" value="1"/>
</dbReference>
<dbReference type="SUPFAM" id="SSF53244">
    <property type="entry name" value="MurD-like peptide ligases, peptide-binding domain"/>
    <property type="match status" value="1"/>
</dbReference>
<evidence type="ECO:0000259" key="12">
    <source>
        <dbReference type="Pfam" id="PF08245"/>
    </source>
</evidence>
<evidence type="ECO:0000256" key="2">
    <source>
        <dbReference type="ARBA" id="ARBA00005898"/>
    </source>
</evidence>
<comment type="function">
    <text evidence="8">Catalyzes the addition of meso-diaminopimelic acid to the nucleotide precursor UDP-N-acetylmuramoyl-L-alanyl-D-glutamate (UMAG) in the biosynthesis of bacterial cell-wall peptidoglycan.</text>
</comment>
<evidence type="ECO:0000256" key="3">
    <source>
        <dbReference type="ARBA" id="ARBA00022618"/>
    </source>
</evidence>
<dbReference type="Pfam" id="PF08245">
    <property type="entry name" value="Mur_ligase_M"/>
    <property type="match status" value="1"/>
</dbReference>
<feature type="binding site" evidence="8">
    <location>
        <position position="31"/>
    </location>
    <ligand>
        <name>UDP-N-acetyl-alpha-D-muramoyl-L-alanyl-D-glutamate</name>
        <dbReference type="ChEBI" id="CHEBI:83900"/>
    </ligand>
</feature>
<keyword evidence="5 8" id="KW-0573">Peptidoglycan synthesis</keyword>
<feature type="binding site" evidence="8">
    <location>
        <position position="180"/>
    </location>
    <ligand>
        <name>UDP-N-acetyl-alpha-D-muramoyl-L-alanyl-D-glutamate</name>
        <dbReference type="ChEBI" id="CHEBI:83900"/>
    </ligand>
</feature>
<dbReference type="RefSeq" id="WP_256706970.1">
    <property type="nucleotide sequence ID" value="NZ_CP101914.1"/>
</dbReference>
<keyword evidence="14" id="KW-1185">Reference proteome</keyword>
<feature type="binding site" evidence="8">
    <location>
        <begin position="410"/>
        <end position="413"/>
    </location>
    <ligand>
        <name>meso-2,6-diaminopimelate</name>
        <dbReference type="ChEBI" id="CHEBI:57791"/>
    </ligand>
</feature>
<feature type="binding site" evidence="8">
    <location>
        <position position="466"/>
    </location>
    <ligand>
        <name>meso-2,6-diaminopimelate</name>
        <dbReference type="ChEBI" id="CHEBI:57791"/>
    </ligand>
</feature>
<dbReference type="InterPro" id="IPR035911">
    <property type="entry name" value="MurE/MurF_N"/>
</dbReference>
<keyword evidence="6 8" id="KW-0131">Cell cycle</keyword>
<dbReference type="InterPro" id="IPR004101">
    <property type="entry name" value="Mur_ligase_C"/>
</dbReference>
<comment type="cofactor">
    <cofactor evidence="8">
        <name>Mg(2+)</name>
        <dbReference type="ChEBI" id="CHEBI:18420"/>
    </cofactor>
</comment>
<dbReference type="PANTHER" id="PTHR23135">
    <property type="entry name" value="MUR LIGASE FAMILY MEMBER"/>
    <property type="match status" value="1"/>
</dbReference>
<comment type="subcellular location">
    <subcellularLocation>
        <location evidence="8 9">Cytoplasm</location>
    </subcellularLocation>
</comment>
<evidence type="ECO:0000259" key="10">
    <source>
        <dbReference type="Pfam" id="PF01225"/>
    </source>
</evidence>
<gene>
    <name evidence="8" type="primary">murE</name>
    <name evidence="13" type="ORF">NP439_16430</name>
</gene>
<dbReference type="NCBIfam" id="TIGR01085">
    <property type="entry name" value="murE"/>
    <property type="match status" value="1"/>
</dbReference>